<feature type="non-terminal residue" evidence="1">
    <location>
        <position position="68"/>
    </location>
</feature>
<keyword evidence="2" id="KW-1185">Reference proteome</keyword>
<name>A0ABT6UUX2_9GAMM</name>
<comment type="caution">
    <text evidence="1">The sequence shown here is derived from an EMBL/GenBank/DDBJ whole genome shotgun (WGS) entry which is preliminary data.</text>
</comment>
<evidence type="ECO:0000313" key="2">
    <source>
        <dbReference type="Proteomes" id="UP001229025"/>
    </source>
</evidence>
<feature type="non-terminal residue" evidence="1">
    <location>
        <position position="1"/>
    </location>
</feature>
<reference evidence="1 2" key="1">
    <citation type="submission" date="2023-04" db="EMBL/GenBank/DDBJ databases">
        <authorList>
            <person name="Otstavnykh N."/>
            <person name="Seitkalieva A."/>
            <person name="Bystritskaya E."/>
        </authorList>
    </citation>
    <scope>NUCLEOTIDE SEQUENCE [LARGE SCALE GENOMIC DNA]</scope>
    <source>
        <strain evidence="1 2">NRIC 0815</strain>
    </source>
</reference>
<proteinExistence type="predicted"/>
<gene>
    <name evidence="1" type="ORF">QLT01_18020</name>
</gene>
<dbReference type="RefSeq" id="WP_284727746.1">
    <property type="nucleotide sequence ID" value="NZ_JASCSA010000110.1"/>
</dbReference>
<evidence type="ECO:0000313" key="1">
    <source>
        <dbReference type="EMBL" id="MDI5886236.1"/>
    </source>
</evidence>
<organism evidence="1 2">
    <name type="scientific">Cobetia amphilecti</name>
    <dbReference type="NCBI Taxonomy" id="1055104"/>
    <lineage>
        <taxon>Bacteria</taxon>
        <taxon>Pseudomonadati</taxon>
        <taxon>Pseudomonadota</taxon>
        <taxon>Gammaproteobacteria</taxon>
        <taxon>Oceanospirillales</taxon>
        <taxon>Halomonadaceae</taxon>
        <taxon>Cobetia</taxon>
    </lineage>
</organism>
<reference evidence="2" key="2">
    <citation type="submission" date="2023-07" db="EMBL/GenBank/DDBJ databases">
        <title>Genome-based characterization of strain KMM 296 and proposal for reclassification of Cobetia litoralis and Cobetia pacifica, and emended description of the species Cobetia amphilecti and Cobetia marina.</title>
        <authorList>
            <person name="Balabanova L."/>
            <person name="Nedashkovskaya O."/>
        </authorList>
    </citation>
    <scope>NUCLEOTIDE SEQUENCE [LARGE SCALE GENOMIC DNA]</scope>
    <source>
        <strain evidence="2">NRIC 0815</strain>
    </source>
</reference>
<dbReference type="EMBL" id="JASCSA010000110">
    <property type="protein sequence ID" value="MDI5886236.1"/>
    <property type="molecule type" value="Genomic_DNA"/>
</dbReference>
<sequence>DVFENGSSVWLTSQLDSAAPTTHTITQDLSPLDVELMPLLQDSVVPGTLSFIFRGDTFIDRQGSLYRS</sequence>
<accession>A0ABT6UUX2</accession>
<dbReference type="Proteomes" id="UP001229025">
    <property type="component" value="Unassembled WGS sequence"/>
</dbReference>
<protein>
    <submittedName>
        <fullName evidence="1">Uncharacterized protein</fullName>
    </submittedName>
</protein>